<organism evidence="2 3">
    <name type="scientific">Roseibium alexandrii (strain DSM 17067 / NCIMB 14079 / DFL-11)</name>
    <name type="common">Labrenzia alexandrii</name>
    <dbReference type="NCBI Taxonomy" id="244592"/>
    <lineage>
        <taxon>Bacteria</taxon>
        <taxon>Pseudomonadati</taxon>
        <taxon>Pseudomonadota</taxon>
        <taxon>Alphaproteobacteria</taxon>
        <taxon>Hyphomicrobiales</taxon>
        <taxon>Stappiaceae</taxon>
        <taxon>Roseibium</taxon>
    </lineage>
</organism>
<dbReference type="EMBL" id="ACCU02000002">
    <property type="protein sequence ID" value="EEE47130.1"/>
    <property type="molecule type" value="Genomic_DNA"/>
</dbReference>
<protein>
    <submittedName>
        <fullName evidence="2">Uncharacterized protein</fullName>
    </submittedName>
</protein>
<comment type="caution">
    <text evidence="2">The sequence shown here is derived from an EMBL/GenBank/DDBJ whole genome shotgun (WGS) entry which is preliminary data.</text>
</comment>
<dbReference type="RefSeq" id="WP_008196088.1">
    <property type="nucleotide sequence ID" value="NZ_CM011002.1"/>
</dbReference>
<evidence type="ECO:0000313" key="2">
    <source>
        <dbReference type="EMBL" id="EEE47130.1"/>
    </source>
</evidence>
<dbReference type="AlphaFoldDB" id="A0A5E8H3K1"/>
<reference evidence="2 3" key="2">
    <citation type="submission" date="2013-04" db="EMBL/GenBank/DDBJ databases">
        <authorList>
            <person name="Fiebig A."/>
            <person name="Pradella S."/>
            <person name="Wagner-Doebler I."/>
        </authorList>
    </citation>
    <scope>NUCLEOTIDE SEQUENCE [LARGE SCALE GENOMIC DNA]</scope>
    <source>
        <strain evidence="3">DSM 17067 / NCIMB 14079 / DFL-11</strain>
    </source>
</reference>
<gene>
    <name evidence="2" type="ORF">SADFL11_4419</name>
</gene>
<reference evidence="2 3" key="1">
    <citation type="submission" date="2008-01" db="EMBL/GenBank/DDBJ databases">
        <authorList>
            <person name="Wagner-Dobler I."/>
            <person name="Ferriera S."/>
            <person name="Johnson J."/>
            <person name="Kravitz S."/>
            <person name="Beeson K."/>
            <person name="Sutton G."/>
            <person name="Rogers Y.-H."/>
            <person name="Friedman R."/>
            <person name="Frazier M."/>
            <person name="Venter J.C."/>
        </authorList>
    </citation>
    <scope>NUCLEOTIDE SEQUENCE [LARGE SCALE GENOMIC DNA]</scope>
    <source>
        <strain evidence="3">DSM 17067 / NCIMB 14079 / DFL-11</strain>
    </source>
</reference>
<name>A0A5E8H3K1_ROSAD</name>
<sequence>MANTKQAATSDEETGTPPEPARPKQSTRTPRYTRDQILAWGLDPSVFGLKAD</sequence>
<accession>A0A5E8H3K1</accession>
<evidence type="ECO:0000256" key="1">
    <source>
        <dbReference type="SAM" id="MobiDB-lite"/>
    </source>
</evidence>
<evidence type="ECO:0000313" key="3">
    <source>
        <dbReference type="Proteomes" id="UP000004703"/>
    </source>
</evidence>
<proteinExistence type="predicted"/>
<dbReference type="Proteomes" id="UP000004703">
    <property type="component" value="Chromosome"/>
</dbReference>
<feature type="region of interest" description="Disordered" evidence="1">
    <location>
        <begin position="1"/>
        <end position="36"/>
    </location>
</feature>